<dbReference type="AlphaFoldDB" id="A0A1V9FNW9"/>
<protein>
    <submittedName>
        <fullName evidence="1">Uncharacterized protein</fullName>
    </submittedName>
</protein>
<name>A0A1V9FNW9_9BACT</name>
<sequence length="60" mass="6689">MPGTGYQDLSFDYSANNLVLKFFCLAPGNRQPVTEKKADRSLQNDPHYINDITVNTTTAP</sequence>
<accession>A0A1V9FNW9</accession>
<keyword evidence="2" id="KW-1185">Reference proteome</keyword>
<dbReference type="EMBL" id="LVYD01000068">
    <property type="protein sequence ID" value="OQP60033.1"/>
    <property type="molecule type" value="Genomic_DNA"/>
</dbReference>
<organism evidence="1 2">
    <name type="scientific">Niastella vici</name>
    <dbReference type="NCBI Taxonomy" id="1703345"/>
    <lineage>
        <taxon>Bacteria</taxon>
        <taxon>Pseudomonadati</taxon>
        <taxon>Bacteroidota</taxon>
        <taxon>Chitinophagia</taxon>
        <taxon>Chitinophagales</taxon>
        <taxon>Chitinophagaceae</taxon>
        <taxon>Niastella</taxon>
    </lineage>
</organism>
<gene>
    <name evidence="1" type="ORF">A3860_35265</name>
</gene>
<evidence type="ECO:0000313" key="1">
    <source>
        <dbReference type="EMBL" id="OQP60033.1"/>
    </source>
</evidence>
<reference evidence="1 2" key="1">
    <citation type="submission" date="2016-03" db="EMBL/GenBank/DDBJ databases">
        <title>Niastella vici sp. nov., isolated from farmland soil.</title>
        <authorList>
            <person name="Chen L."/>
            <person name="Wang D."/>
            <person name="Yang S."/>
            <person name="Wang G."/>
        </authorList>
    </citation>
    <scope>NUCLEOTIDE SEQUENCE [LARGE SCALE GENOMIC DNA]</scope>
    <source>
        <strain evidence="1 2">DJ57</strain>
    </source>
</reference>
<comment type="caution">
    <text evidence="1">The sequence shown here is derived from an EMBL/GenBank/DDBJ whole genome shotgun (WGS) entry which is preliminary data.</text>
</comment>
<evidence type="ECO:0000313" key="2">
    <source>
        <dbReference type="Proteomes" id="UP000192796"/>
    </source>
</evidence>
<proteinExistence type="predicted"/>
<dbReference type="Proteomes" id="UP000192796">
    <property type="component" value="Unassembled WGS sequence"/>
</dbReference>